<dbReference type="InterPro" id="IPR041489">
    <property type="entry name" value="PDZ_6"/>
</dbReference>
<name>A0A7Z0D7M9_9ACTN</name>
<comment type="similarity">
    <text evidence="1">Belongs to the peptidase S1C family.</text>
</comment>
<sequence length="353" mass="34626">MAALAGIATVLVMLGGSLLPGALVARVLAPGGGNLPTVPGITDTRPPTIAQAPDAAPASTRSGVVIIDTRTSNGIGAGSGVVIGDGSLILTNYHVVADSERVRVTSAGGEAQSATMLGFDSSADVALLGIEKALTPAKIDTDGVETGEALTAIGNPGGEGRLRTVDGQVRATDRSVTVAGENGGFGSRLEGMIETSVPVVPGYSGGAMVDAEGEVVGLSTAGSVMRSASRSDESDAAPDSYAVPIATATEIAAQIEAGDSSGPVTIGRSGYLGVSVDTVGEIVDVVPDSPAAGAGIEPGAVILSVDGTPVQSGGRLSSVLAGTEAGQRVELVWTDAAGEERSSSVALAESPVN</sequence>
<dbReference type="SMART" id="SM00228">
    <property type="entry name" value="PDZ"/>
    <property type="match status" value="1"/>
</dbReference>
<keyword evidence="2 5" id="KW-0645">Protease</keyword>
<comment type="caution">
    <text evidence="5">The sequence shown here is derived from an EMBL/GenBank/DDBJ whole genome shotgun (WGS) entry which is preliminary data.</text>
</comment>
<dbReference type="PRINTS" id="PR00834">
    <property type="entry name" value="PROTEASES2C"/>
</dbReference>
<dbReference type="Pfam" id="PF17820">
    <property type="entry name" value="PDZ_6"/>
    <property type="match status" value="1"/>
</dbReference>
<dbReference type="InterPro" id="IPR001478">
    <property type="entry name" value="PDZ"/>
</dbReference>
<feature type="domain" description="PDZ" evidence="4">
    <location>
        <begin position="269"/>
        <end position="337"/>
    </location>
</feature>
<evidence type="ECO:0000256" key="1">
    <source>
        <dbReference type="ARBA" id="ARBA00010541"/>
    </source>
</evidence>
<dbReference type="Pfam" id="PF13365">
    <property type="entry name" value="Trypsin_2"/>
    <property type="match status" value="1"/>
</dbReference>
<proteinExistence type="inferred from homology"/>
<gene>
    <name evidence="5" type="ORF">GGQ54_000952</name>
</gene>
<dbReference type="SUPFAM" id="SSF50494">
    <property type="entry name" value="Trypsin-like serine proteases"/>
    <property type="match status" value="1"/>
</dbReference>
<dbReference type="PANTHER" id="PTHR43343:SF3">
    <property type="entry name" value="PROTEASE DO-LIKE 8, CHLOROPLASTIC"/>
    <property type="match status" value="1"/>
</dbReference>
<evidence type="ECO:0000259" key="4">
    <source>
        <dbReference type="PROSITE" id="PS50106"/>
    </source>
</evidence>
<organism evidence="5 6">
    <name type="scientific">Naumannella cuiyingiana</name>
    <dbReference type="NCBI Taxonomy" id="1347891"/>
    <lineage>
        <taxon>Bacteria</taxon>
        <taxon>Bacillati</taxon>
        <taxon>Actinomycetota</taxon>
        <taxon>Actinomycetes</taxon>
        <taxon>Propionibacteriales</taxon>
        <taxon>Propionibacteriaceae</taxon>
        <taxon>Naumannella</taxon>
    </lineage>
</organism>
<dbReference type="RefSeq" id="WP_179444355.1">
    <property type="nucleotide sequence ID" value="NZ_JACBZS010000001.1"/>
</dbReference>
<evidence type="ECO:0000313" key="6">
    <source>
        <dbReference type="Proteomes" id="UP000527616"/>
    </source>
</evidence>
<dbReference type="EMBL" id="JACBZS010000001">
    <property type="protein sequence ID" value="NYI70392.1"/>
    <property type="molecule type" value="Genomic_DNA"/>
</dbReference>
<dbReference type="PROSITE" id="PS50106">
    <property type="entry name" value="PDZ"/>
    <property type="match status" value="1"/>
</dbReference>
<dbReference type="GO" id="GO:0006508">
    <property type="term" value="P:proteolysis"/>
    <property type="evidence" value="ECO:0007669"/>
    <property type="project" value="UniProtKB-KW"/>
</dbReference>
<dbReference type="InterPro" id="IPR001940">
    <property type="entry name" value="Peptidase_S1C"/>
</dbReference>
<dbReference type="PANTHER" id="PTHR43343">
    <property type="entry name" value="PEPTIDASE S12"/>
    <property type="match status" value="1"/>
</dbReference>
<dbReference type="SUPFAM" id="SSF50156">
    <property type="entry name" value="PDZ domain-like"/>
    <property type="match status" value="1"/>
</dbReference>
<dbReference type="InterPro" id="IPR036034">
    <property type="entry name" value="PDZ_sf"/>
</dbReference>
<evidence type="ECO:0000313" key="5">
    <source>
        <dbReference type="EMBL" id="NYI70392.1"/>
    </source>
</evidence>
<keyword evidence="3" id="KW-0378">Hydrolase</keyword>
<reference evidence="5 6" key="1">
    <citation type="submission" date="2020-07" db="EMBL/GenBank/DDBJ databases">
        <title>Sequencing the genomes of 1000 actinobacteria strains.</title>
        <authorList>
            <person name="Klenk H.-P."/>
        </authorList>
    </citation>
    <scope>NUCLEOTIDE SEQUENCE [LARGE SCALE GENOMIC DNA]</scope>
    <source>
        <strain evidence="5 6">DSM 103164</strain>
    </source>
</reference>
<dbReference type="InterPro" id="IPR051201">
    <property type="entry name" value="Chloro_Bact_Ser_Proteases"/>
</dbReference>
<dbReference type="Proteomes" id="UP000527616">
    <property type="component" value="Unassembled WGS sequence"/>
</dbReference>
<evidence type="ECO:0000256" key="3">
    <source>
        <dbReference type="ARBA" id="ARBA00022801"/>
    </source>
</evidence>
<dbReference type="Gene3D" id="2.40.10.10">
    <property type="entry name" value="Trypsin-like serine proteases"/>
    <property type="match status" value="2"/>
</dbReference>
<accession>A0A7Z0D7M9</accession>
<dbReference type="InterPro" id="IPR009003">
    <property type="entry name" value="Peptidase_S1_PA"/>
</dbReference>
<dbReference type="InterPro" id="IPR043504">
    <property type="entry name" value="Peptidase_S1_PA_chymotrypsin"/>
</dbReference>
<evidence type="ECO:0000256" key="2">
    <source>
        <dbReference type="ARBA" id="ARBA00022670"/>
    </source>
</evidence>
<dbReference type="Gene3D" id="2.30.42.10">
    <property type="match status" value="1"/>
</dbReference>
<keyword evidence="6" id="KW-1185">Reference proteome</keyword>
<dbReference type="GO" id="GO:0004252">
    <property type="term" value="F:serine-type endopeptidase activity"/>
    <property type="evidence" value="ECO:0007669"/>
    <property type="project" value="InterPro"/>
</dbReference>
<protein>
    <submittedName>
        <fullName evidence="5">S1-C subfamily serine protease</fullName>
    </submittedName>
</protein>
<dbReference type="AlphaFoldDB" id="A0A7Z0D7M9"/>